<accession>A0A6J5S7X1</accession>
<reference evidence="1" key="1">
    <citation type="submission" date="2020-05" db="EMBL/GenBank/DDBJ databases">
        <authorList>
            <person name="Chiriac C."/>
            <person name="Salcher M."/>
            <person name="Ghai R."/>
            <person name="Kavagutti S V."/>
        </authorList>
    </citation>
    <scope>NUCLEOTIDE SEQUENCE</scope>
</reference>
<name>A0A6J5S7X1_9CAUD</name>
<dbReference type="EMBL" id="LR797354">
    <property type="protein sequence ID" value="CAB4204949.1"/>
    <property type="molecule type" value="Genomic_DNA"/>
</dbReference>
<evidence type="ECO:0000313" key="1">
    <source>
        <dbReference type="EMBL" id="CAB4204949.1"/>
    </source>
</evidence>
<sequence>MTASSIAVNVRGALKTAISSVAANVYDAVPEAPIVPFAAVVPSFPYLESTLIGRSSVKVKVNLRVVLGVASYSNAASLDNIEQLAISILAAIPSGYTIGSVSNPIPQTIGASEILACELEVSCYYTQTN</sequence>
<gene>
    <name evidence="1" type="ORF">UFOVP1406_5</name>
</gene>
<protein>
    <recommendedName>
        <fullName evidence="2">Tail completion protein</fullName>
    </recommendedName>
</protein>
<proteinExistence type="predicted"/>
<organism evidence="1">
    <name type="scientific">uncultured Caudovirales phage</name>
    <dbReference type="NCBI Taxonomy" id="2100421"/>
    <lineage>
        <taxon>Viruses</taxon>
        <taxon>Duplodnaviria</taxon>
        <taxon>Heunggongvirae</taxon>
        <taxon>Uroviricota</taxon>
        <taxon>Caudoviricetes</taxon>
        <taxon>Peduoviridae</taxon>
        <taxon>Maltschvirus</taxon>
        <taxon>Maltschvirus maltsch</taxon>
    </lineage>
</organism>
<evidence type="ECO:0008006" key="2">
    <source>
        <dbReference type="Google" id="ProtNLM"/>
    </source>
</evidence>